<evidence type="ECO:0000313" key="2">
    <source>
        <dbReference type="RefSeq" id="XP_075112437.1"/>
    </source>
</evidence>
<gene>
    <name evidence="2" type="primary">LOC142182227</name>
</gene>
<reference evidence="1" key="1">
    <citation type="journal article" date="2014" name="Nat. Commun.">
        <title>The tobacco genome sequence and its comparison with those of tomato and potato.</title>
        <authorList>
            <person name="Sierro N."/>
            <person name="Battey J.N."/>
            <person name="Ouadi S."/>
            <person name="Bakaher N."/>
            <person name="Bovet L."/>
            <person name="Willig A."/>
            <person name="Goepfert S."/>
            <person name="Peitsch M.C."/>
            <person name="Ivanov N.V."/>
        </authorList>
    </citation>
    <scope>NUCLEOTIDE SEQUENCE [LARGE SCALE GENOMIC DNA]</scope>
</reference>
<dbReference type="Proteomes" id="UP000790787">
    <property type="component" value="Chromosome 6"/>
</dbReference>
<organism evidence="1 2">
    <name type="scientific">Nicotiana tabacum</name>
    <name type="common">Common tobacco</name>
    <dbReference type="NCBI Taxonomy" id="4097"/>
    <lineage>
        <taxon>Eukaryota</taxon>
        <taxon>Viridiplantae</taxon>
        <taxon>Streptophyta</taxon>
        <taxon>Embryophyta</taxon>
        <taxon>Tracheophyta</taxon>
        <taxon>Spermatophyta</taxon>
        <taxon>Magnoliopsida</taxon>
        <taxon>eudicotyledons</taxon>
        <taxon>Gunneridae</taxon>
        <taxon>Pentapetalae</taxon>
        <taxon>asterids</taxon>
        <taxon>lamiids</taxon>
        <taxon>Solanales</taxon>
        <taxon>Solanaceae</taxon>
        <taxon>Nicotianoideae</taxon>
        <taxon>Nicotianeae</taxon>
        <taxon>Nicotiana</taxon>
    </lineage>
</organism>
<protein>
    <submittedName>
        <fullName evidence="2">Uncharacterized protein LOC142182227</fullName>
    </submittedName>
</protein>
<sequence length="136" mass="16121">MDFKHVPRVQNEFADALETFSSMIQHPDENYIDTIKVNVQDQPTYCFHVDEETDREPWYYDIKRRTPDLRLLRCVNAREATKLIEEIHAGTCGPNMNGFTLAKKILRASYFWMSMETYCIRFVQKCHQCQIHGDLI</sequence>
<proteinExistence type="predicted"/>
<keyword evidence="1" id="KW-1185">Reference proteome</keyword>
<dbReference type="RefSeq" id="XP_075112437.1">
    <property type="nucleotide sequence ID" value="XM_075256336.1"/>
</dbReference>
<accession>A0AC58USH9</accession>
<reference evidence="2" key="2">
    <citation type="submission" date="2025-08" db="UniProtKB">
        <authorList>
            <consortium name="RefSeq"/>
        </authorList>
    </citation>
    <scope>IDENTIFICATION</scope>
    <source>
        <tissue evidence="2">Leaf</tissue>
    </source>
</reference>
<evidence type="ECO:0000313" key="1">
    <source>
        <dbReference type="Proteomes" id="UP000790787"/>
    </source>
</evidence>
<name>A0AC58USH9_TOBAC</name>